<feature type="region of interest" description="Disordered" evidence="4">
    <location>
        <begin position="73"/>
        <end position="102"/>
    </location>
</feature>
<dbReference type="SUPFAM" id="SSF103256">
    <property type="entry name" value="Hypothetical protein TM0160"/>
    <property type="match status" value="1"/>
</dbReference>
<evidence type="ECO:0000256" key="2">
    <source>
        <dbReference type="ARBA" id="ARBA00022722"/>
    </source>
</evidence>
<dbReference type="InterPro" id="IPR036104">
    <property type="entry name" value="BFN_sf"/>
</dbReference>
<keyword evidence="2" id="KW-0378">Hydrolase</keyword>
<dbReference type="AlphaFoldDB" id="A0A3L6FK70"/>
<accession>A0A3L6FK70</accession>
<evidence type="ECO:0000313" key="6">
    <source>
        <dbReference type="EMBL" id="PWZ33334.1"/>
    </source>
</evidence>
<accession>A0A3L6FJI5</accession>
<dbReference type="PROSITE" id="PS51658">
    <property type="entry name" value="BFN"/>
    <property type="match status" value="1"/>
</dbReference>
<dbReference type="EMBL" id="NCVQ01000004">
    <property type="protein sequence ID" value="PWZ33334.1"/>
    <property type="molecule type" value="Genomic_DNA"/>
</dbReference>
<feature type="compositionally biased region" description="Low complexity" evidence="4">
    <location>
        <begin position="92"/>
        <end position="102"/>
    </location>
</feature>
<feature type="domain" description="BFN" evidence="5">
    <location>
        <begin position="144"/>
        <end position="219"/>
    </location>
</feature>
<evidence type="ECO:0000256" key="3">
    <source>
        <dbReference type="ARBA" id="ARBA00025428"/>
    </source>
</evidence>
<dbReference type="Proteomes" id="UP000251960">
    <property type="component" value="Chromosome 3"/>
</dbReference>
<dbReference type="Gene3D" id="3.10.690.10">
    <property type="entry name" value="Bifunctional nuclease domain"/>
    <property type="match status" value="1"/>
</dbReference>
<comment type="similarity">
    <text evidence="1">Belongs to the bifunctional nuclease family.</text>
</comment>
<sequence>MDIINGAVLPRCHAAPVTGAAAASVADARVSGHLQLLRRVRCRGSGSASAGLLHATTPRAGVAARRFFSPPLGNGNGNGRTIGWRPARCTHGGSSSDGDGAAAADFDAREEEFVDSSVMEAVELRSVSDGGFVIKMRDGRNLRCVQNNPRVLRLRDSAPHHAIVLKMEDGSDLLLPIIVMETPSIMLLAALRNIRIPRPTIYNVVLEMTTRMGYEVMHVFKKKKTVDIMFGYSFPLGIWCVWCGSQKWSMTHTILDYISQRLGMTKTLSVSTSSHRMLSTLLSAARPDDQHCSEAQEFDLVRNMLIAAVEERYKDAAQYRDQLSMLRSKKKNAI</sequence>
<gene>
    <name evidence="6" type="ORF">Zm00014a_006908</name>
</gene>
<protein>
    <submittedName>
        <fullName evidence="6">Bifunctional nuclease 1</fullName>
    </submittedName>
</protein>
<accession>A0A3L6FJB1</accession>
<dbReference type="EMBL" id="NCVQ01000004">
    <property type="protein sequence ID" value="PWZ33335.1"/>
    <property type="molecule type" value="Genomic_DNA"/>
</dbReference>
<evidence type="ECO:0000256" key="4">
    <source>
        <dbReference type="SAM" id="MobiDB-lite"/>
    </source>
</evidence>
<comment type="caution">
    <text evidence="6">The sequence shown here is derived from an EMBL/GenBank/DDBJ whole genome shotgun (WGS) entry which is preliminary data.</text>
</comment>
<dbReference type="GO" id="GO:0004518">
    <property type="term" value="F:nuclease activity"/>
    <property type="evidence" value="ECO:0007669"/>
    <property type="project" value="UniProtKB-UniRule"/>
</dbReference>
<keyword evidence="2" id="KW-0540">Nuclease</keyword>
<dbReference type="PANTHER" id="PTHR15160">
    <property type="entry name" value="VON HIPPEL-LINDAU PROTEIN"/>
    <property type="match status" value="1"/>
</dbReference>
<evidence type="ECO:0000259" key="5">
    <source>
        <dbReference type="PROSITE" id="PS51658"/>
    </source>
</evidence>
<dbReference type="EMBL" id="NCVQ01000004">
    <property type="protein sequence ID" value="PWZ33332.1"/>
    <property type="molecule type" value="Genomic_DNA"/>
</dbReference>
<proteinExistence type="inferred from homology"/>
<dbReference type="ExpressionAtlas" id="A0A3L6FK70">
    <property type="expression patterns" value="baseline and differential"/>
</dbReference>
<dbReference type="InterPro" id="IPR003729">
    <property type="entry name" value="Bi_nuclease_dom"/>
</dbReference>
<reference evidence="6 7" key="1">
    <citation type="journal article" date="2018" name="Nat. Genet.">
        <title>Extensive intraspecific gene order and gene structural variations between Mo17 and other maize genomes.</title>
        <authorList>
            <person name="Sun S."/>
            <person name="Zhou Y."/>
            <person name="Chen J."/>
            <person name="Shi J."/>
            <person name="Zhao H."/>
            <person name="Zhao H."/>
            <person name="Song W."/>
            <person name="Zhang M."/>
            <person name="Cui Y."/>
            <person name="Dong X."/>
            <person name="Liu H."/>
            <person name="Ma X."/>
            <person name="Jiao Y."/>
            <person name="Wang B."/>
            <person name="Wei X."/>
            <person name="Stein J.C."/>
            <person name="Glaubitz J.C."/>
            <person name="Lu F."/>
            <person name="Yu G."/>
            <person name="Liang C."/>
            <person name="Fengler K."/>
            <person name="Li B."/>
            <person name="Rafalski A."/>
            <person name="Schnable P.S."/>
            <person name="Ware D.H."/>
            <person name="Buckler E.S."/>
            <person name="Lai J."/>
        </authorList>
    </citation>
    <scope>NUCLEOTIDE SEQUENCE [LARGE SCALE GENOMIC DNA]</scope>
    <source>
        <strain evidence="7">cv. Missouri 17</strain>
        <tissue evidence="6">Seedling</tissue>
    </source>
</reference>
<dbReference type="PANTHER" id="PTHR15160:SF13">
    <property type="entry name" value="BIFUNCTIONAL NUCLEASE 1"/>
    <property type="match status" value="1"/>
</dbReference>
<comment type="function">
    <text evidence="3">Bifunctional nuclease with both RNase and DNase activities. Involved in basal defense response. Participates in abscisic acid-derived callose deposition following infection by a necrotrophic pathogen.</text>
</comment>
<evidence type="ECO:0000256" key="1">
    <source>
        <dbReference type="ARBA" id="ARBA00009095"/>
    </source>
</evidence>
<dbReference type="EMBL" id="NCVQ01000004">
    <property type="protein sequence ID" value="PWZ33333.1"/>
    <property type="molecule type" value="Genomic_DNA"/>
</dbReference>
<organism evidence="6">
    <name type="scientific">Zea mays</name>
    <name type="common">Maize</name>
    <dbReference type="NCBI Taxonomy" id="4577"/>
    <lineage>
        <taxon>Eukaryota</taxon>
        <taxon>Viridiplantae</taxon>
        <taxon>Streptophyta</taxon>
        <taxon>Embryophyta</taxon>
        <taxon>Tracheophyta</taxon>
        <taxon>Spermatophyta</taxon>
        <taxon>Magnoliopsida</taxon>
        <taxon>Liliopsida</taxon>
        <taxon>Poales</taxon>
        <taxon>Poaceae</taxon>
        <taxon>PACMAD clade</taxon>
        <taxon>Panicoideae</taxon>
        <taxon>Andropogonodae</taxon>
        <taxon>Andropogoneae</taxon>
        <taxon>Tripsacinae</taxon>
        <taxon>Zea</taxon>
    </lineage>
</organism>
<name>A0A3L6FK70_MAIZE</name>
<evidence type="ECO:0000313" key="7">
    <source>
        <dbReference type="Proteomes" id="UP000251960"/>
    </source>
</evidence>